<evidence type="ECO:0000313" key="2">
    <source>
        <dbReference type="EMBL" id="KAB1062659.1"/>
    </source>
</evidence>
<dbReference type="Pfam" id="PF12146">
    <property type="entry name" value="Hydrolase_4"/>
    <property type="match status" value="1"/>
</dbReference>
<gene>
    <name evidence="2" type="ORF">F3059_11985</name>
</gene>
<dbReference type="GO" id="GO:0047372">
    <property type="term" value="F:monoacylglycerol lipase activity"/>
    <property type="evidence" value="ECO:0007669"/>
    <property type="project" value="TreeGrafter"/>
</dbReference>
<dbReference type="GO" id="GO:0046464">
    <property type="term" value="P:acylglycerol catabolic process"/>
    <property type="evidence" value="ECO:0007669"/>
    <property type="project" value="TreeGrafter"/>
</dbReference>
<dbReference type="PANTHER" id="PTHR43798:SF5">
    <property type="entry name" value="MONOACYLGLYCEROL LIPASE ABHD6"/>
    <property type="match status" value="1"/>
</dbReference>
<name>A0A6N6M1Z1_9FLAO</name>
<sequence length="272" mass="31052">MNRNLFTTKHAKLEYHIYGSGKKPMLAFHGFGRHASDFKPFASKVGTDYTVYAFNLIHHGNSSFKQSRNDSAPITKKELATAVESFINELNLSKISVCGYSLGGKIALSSVEIMSHVIDEVWLFAPDGVKVNFWYNLATNSILGRKTYRYLLESPHAIQNLMNFSTKLRLVHPRLKKFAEHNLGSDRQRELAKTVWLTYRKLNPNMDEVKNTIIEKGIPVYQYYGKYDRVIPPDIGREFSKSIGQSQNFIELEKGHALLGEDVMSDLPILYK</sequence>
<dbReference type="Proteomes" id="UP000435357">
    <property type="component" value="Unassembled WGS sequence"/>
</dbReference>
<feature type="domain" description="Serine aminopeptidase S33" evidence="1">
    <location>
        <begin position="24"/>
        <end position="261"/>
    </location>
</feature>
<comment type="caution">
    <text evidence="2">The sequence shown here is derived from an EMBL/GenBank/DDBJ whole genome shotgun (WGS) entry which is preliminary data.</text>
</comment>
<keyword evidence="3" id="KW-1185">Reference proteome</keyword>
<dbReference type="InterPro" id="IPR022742">
    <property type="entry name" value="Hydrolase_4"/>
</dbReference>
<dbReference type="PANTHER" id="PTHR43798">
    <property type="entry name" value="MONOACYLGLYCEROL LIPASE"/>
    <property type="match status" value="1"/>
</dbReference>
<protein>
    <submittedName>
        <fullName evidence="2">Alpha/beta hydrolase</fullName>
    </submittedName>
</protein>
<dbReference type="RefSeq" id="WP_151169587.1">
    <property type="nucleotide sequence ID" value="NZ_WACR01000011.1"/>
</dbReference>
<dbReference type="SUPFAM" id="SSF53474">
    <property type="entry name" value="alpha/beta-Hydrolases"/>
    <property type="match status" value="1"/>
</dbReference>
<dbReference type="AlphaFoldDB" id="A0A6N6M1Z1"/>
<dbReference type="GO" id="GO:0016020">
    <property type="term" value="C:membrane"/>
    <property type="evidence" value="ECO:0007669"/>
    <property type="project" value="TreeGrafter"/>
</dbReference>
<dbReference type="InterPro" id="IPR029058">
    <property type="entry name" value="AB_hydrolase_fold"/>
</dbReference>
<dbReference type="OrthoDB" id="9780932at2"/>
<dbReference type="InterPro" id="IPR050266">
    <property type="entry name" value="AB_hydrolase_sf"/>
</dbReference>
<accession>A0A6N6M1Z1</accession>
<evidence type="ECO:0000313" key="3">
    <source>
        <dbReference type="Proteomes" id="UP000435357"/>
    </source>
</evidence>
<organism evidence="2 3">
    <name type="scientific">Salibacter halophilus</name>
    <dbReference type="NCBI Taxonomy" id="1803916"/>
    <lineage>
        <taxon>Bacteria</taxon>
        <taxon>Pseudomonadati</taxon>
        <taxon>Bacteroidota</taxon>
        <taxon>Flavobacteriia</taxon>
        <taxon>Flavobacteriales</taxon>
        <taxon>Salibacteraceae</taxon>
        <taxon>Salibacter</taxon>
    </lineage>
</organism>
<dbReference type="EMBL" id="WACR01000011">
    <property type="protein sequence ID" value="KAB1062659.1"/>
    <property type="molecule type" value="Genomic_DNA"/>
</dbReference>
<dbReference type="Gene3D" id="3.40.50.1820">
    <property type="entry name" value="alpha/beta hydrolase"/>
    <property type="match status" value="1"/>
</dbReference>
<reference evidence="2 3" key="1">
    <citation type="submission" date="2019-09" db="EMBL/GenBank/DDBJ databases">
        <title>Genomes of Cryomorphaceae.</title>
        <authorList>
            <person name="Bowman J.P."/>
        </authorList>
    </citation>
    <scope>NUCLEOTIDE SEQUENCE [LARGE SCALE GENOMIC DNA]</scope>
    <source>
        <strain evidence="2 3">KCTC 52047</strain>
    </source>
</reference>
<evidence type="ECO:0000259" key="1">
    <source>
        <dbReference type="Pfam" id="PF12146"/>
    </source>
</evidence>
<keyword evidence="2" id="KW-0378">Hydrolase</keyword>
<proteinExistence type="predicted"/>